<dbReference type="SUPFAM" id="SSF56235">
    <property type="entry name" value="N-terminal nucleophile aminohydrolases (Ntn hydrolases)"/>
    <property type="match status" value="1"/>
</dbReference>
<organism evidence="1 2">
    <name type="scientific">Peptoniphilus porci</name>
    <dbReference type="NCBI Taxonomy" id="2652280"/>
    <lineage>
        <taxon>Bacteria</taxon>
        <taxon>Bacillati</taxon>
        <taxon>Bacillota</taxon>
        <taxon>Tissierellia</taxon>
        <taxon>Tissierellales</taxon>
        <taxon>Peptoniphilaceae</taxon>
        <taxon>Peptoniphilus</taxon>
    </lineage>
</organism>
<dbReference type="STRING" id="1465756.BIV18_04445"/>
<dbReference type="Pfam" id="PF01019">
    <property type="entry name" value="G_glu_transpept"/>
    <property type="match status" value="1"/>
</dbReference>
<name>A0A1U7LZJ7_9FIRM</name>
<dbReference type="AlphaFoldDB" id="A0A1U7LZJ7"/>
<proteinExistence type="predicted"/>
<evidence type="ECO:0000313" key="2">
    <source>
        <dbReference type="Proteomes" id="UP000187166"/>
    </source>
</evidence>
<dbReference type="RefSeq" id="WP_075659466.1">
    <property type="nucleotide sequence ID" value="NZ_JABDSR010000017.1"/>
</dbReference>
<comment type="caution">
    <text evidence="1">The sequence shown here is derived from an EMBL/GenBank/DDBJ whole genome shotgun (WGS) entry which is preliminary data.</text>
</comment>
<dbReference type="PANTHER" id="PTHR43881:SF1">
    <property type="entry name" value="GAMMA-GLUTAMYLTRANSPEPTIDASE (AFU_ORTHOLOGUE AFUA_4G13580)"/>
    <property type="match status" value="1"/>
</dbReference>
<accession>A0A848R9G0</accession>
<gene>
    <name evidence="1" type="ORF">BIV18_04445</name>
</gene>
<dbReference type="InterPro" id="IPR052896">
    <property type="entry name" value="GGT-like_enzyme"/>
</dbReference>
<dbReference type="Gene3D" id="1.10.246.230">
    <property type="match status" value="1"/>
</dbReference>
<dbReference type="GO" id="GO:0016740">
    <property type="term" value="F:transferase activity"/>
    <property type="evidence" value="ECO:0007669"/>
    <property type="project" value="UniProtKB-KW"/>
</dbReference>
<keyword evidence="2" id="KW-1185">Reference proteome</keyword>
<dbReference type="EMBL" id="MJIH01000001">
    <property type="protein sequence ID" value="OLR64823.1"/>
    <property type="molecule type" value="Genomic_DNA"/>
</dbReference>
<dbReference type="InterPro" id="IPR043137">
    <property type="entry name" value="GGT_ssub_C"/>
</dbReference>
<dbReference type="Gene3D" id="3.60.20.40">
    <property type="match status" value="1"/>
</dbReference>
<dbReference type="PANTHER" id="PTHR43881">
    <property type="entry name" value="GAMMA-GLUTAMYLTRANSPEPTIDASE (AFU_ORTHOLOGUE AFUA_4G13580)"/>
    <property type="match status" value="1"/>
</dbReference>
<dbReference type="PRINTS" id="PR01210">
    <property type="entry name" value="GGTRANSPTASE"/>
</dbReference>
<accession>A0A1U7LZJ7</accession>
<evidence type="ECO:0000313" key="1">
    <source>
        <dbReference type="EMBL" id="OLR64823.1"/>
    </source>
</evidence>
<sequence length="533" mass="59143">MKFDYNDYPHPSTRRVIFGKNGMVATSSPYATSAGAKILLNGGNAIDAALAISMTLPVVEPTGNGLGSDMFAIIYFEGKLYAMNASGRSPKSISIKALKNKGHLKMPSCGVNVINTPGLIGGAMKLYRDFATMPIEKIFEPAISYAEEGFAVTPQIAKLWEESVEKYKKIARDEFDEFFRTFTIDKRAPKAGEVFKCPDMAETLREICDTRGDSFYKGSIAEKISQEVERLGGFLNAEDLKNFEPKYVDPISTNYKGIDVWEIPPNGHGISVLMALNILSKMEIKDRSDVSTIHKVIEAIKLSLTDAKTFVADKDFMKIKIEELLSDEYAEKRRKDIEDFAILPKSYAIKSSDTVYFATADKFGNMVSMIQSNYSDFGSGIVVPKTGIALNNRIENFYFEEGLANSLEGGKLPYHTIIPGFLTRDGKALGAFGIMGAFMQPQAHVQVLMNMIDFNLNPQAALDAPRIMWINDKKIDVECDFDSDIIDGLKKLGHDVNIVSDFKDMGRGQIILKKDDVYIGGTEKRTDSNIFAF</sequence>
<dbReference type="Proteomes" id="UP000187166">
    <property type="component" value="Unassembled WGS sequence"/>
</dbReference>
<protein>
    <submittedName>
        <fullName evidence="1">Gamma-glutamyltransferase</fullName>
    </submittedName>
</protein>
<dbReference type="InterPro" id="IPR029055">
    <property type="entry name" value="Ntn_hydrolases_N"/>
</dbReference>
<reference evidence="1 2" key="1">
    <citation type="journal article" date="2016" name="Appl. Environ. Microbiol.">
        <title>Function and Phylogeny of Bacterial Butyryl Coenzyme A:Acetate Transferases and Their Diversity in the Proximal Colon of Swine.</title>
        <authorList>
            <person name="Trachsel J."/>
            <person name="Bayles D.O."/>
            <person name="Looft T."/>
            <person name="Levine U.Y."/>
            <person name="Allen H.K."/>
        </authorList>
    </citation>
    <scope>NUCLEOTIDE SEQUENCE [LARGE SCALE GENOMIC DNA]</scope>
    <source>
        <strain evidence="1 2">35-6-1</strain>
    </source>
</reference>